<dbReference type="InterPro" id="IPR007280">
    <property type="entry name" value="Peptidase_C_arc/bac"/>
</dbReference>
<feature type="chain" id="PRO_5034908319" evidence="2">
    <location>
        <begin position="26"/>
        <end position="803"/>
    </location>
</feature>
<keyword evidence="2" id="KW-0732">Signal</keyword>
<reference evidence="4 5" key="1">
    <citation type="submission" date="2020-10" db="EMBL/GenBank/DDBJ databases">
        <title>Wide distribution of Phycisphaera-like planctomycetes from WD2101 soil group in peatlands and genome analysis of the first cultivated representative.</title>
        <authorList>
            <person name="Dedysh S.N."/>
            <person name="Beletsky A.V."/>
            <person name="Ivanova A."/>
            <person name="Kulichevskaya I.S."/>
            <person name="Suzina N.E."/>
            <person name="Philippov D.A."/>
            <person name="Rakitin A.L."/>
            <person name="Mardanov A.V."/>
            <person name="Ravin N.V."/>
        </authorList>
    </citation>
    <scope>NUCLEOTIDE SEQUENCE [LARGE SCALE GENOMIC DNA]</scope>
    <source>
        <strain evidence="4 5">M1803</strain>
    </source>
</reference>
<dbReference type="Gene3D" id="2.60.120.380">
    <property type="match status" value="2"/>
</dbReference>
<protein>
    <submittedName>
        <fullName evidence="4">PPC domain-containing protein</fullName>
    </submittedName>
</protein>
<organism evidence="4 5">
    <name type="scientific">Humisphaera borealis</name>
    <dbReference type="NCBI Taxonomy" id="2807512"/>
    <lineage>
        <taxon>Bacteria</taxon>
        <taxon>Pseudomonadati</taxon>
        <taxon>Planctomycetota</taxon>
        <taxon>Phycisphaerae</taxon>
        <taxon>Tepidisphaerales</taxon>
        <taxon>Tepidisphaeraceae</taxon>
        <taxon>Humisphaera</taxon>
    </lineage>
</organism>
<dbReference type="Proteomes" id="UP000593765">
    <property type="component" value="Chromosome"/>
</dbReference>
<dbReference type="RefSeq" id="WP_206291025.1">
    <property type="nucleotide sequence ID" value="NZ_CP063458.1"/>
</dbReference>
<gene>
    <name evidence="4" type="ORF">IPV69_17555</name>
</gene>
<name>A0A7M2WU47_9BACT</name>
<proteinExistence type="predicted"/>
<evidence type="ECO:0000313" key="5">
    <source>
        <dbReference type="Proteomes" id="UP000593765"/>
    </source>
</evidence>
<dbReference type="Pfam" id="PF04151">
    <property type="entry name" value="PPC"/>
    <property type="match status" value="2"/>
</dbReference>
<dbReference type="KEGG" id="hbs:IPV69_17555"/>
<evidence type="ECO:0000256" key="2">
    <source>
        <dbReference type="SAM" id="SignalP"/>
    </source>
</evidence>
<feature type="domain" description="Peptidase C-terminal archaeal/bacterial" evidence="3">
    <location>
        <begin position="167"/>
        <end position="237"/>
    </location>
</feature>
<dbReference type="SUPFAM" id="SSF89260">
    <property type="entry name" value="Collagen-binding domain"/>
    <property type="match status" value="1"/>
</dbReference>
<evidence type="ECO:0000313" key="4">
    <source>
        <dbReference type="EMBL" id="QOV88060.1"/>
    </source>
</evidence>
<dbReference type="EMBL" id="CP063458">
    <property type="protein sequence ID" value="QOV88060.1"/>
    <property type="molecule type" value="Genomic_DNA"/>
</dbReference>
<sequence>MMTLTKLLKACGAVAALAVSSAAMAASPDLAMVYPRGAQRGQEVEMKLSGRRLADAQDVFIYQPGITVTDLKAGVDNVVTCKFKVADDAPFGEYQLRVRTASGISELRTFWVGVYPIVPETAEVGATARTSNPKSPTPPEKLPSTFANPQKIKNNITIAGVLELEQADFYSIEGKKGDRLNVETEAMRLGQILDTNVTIYNSERFEIVGNDDNALTRQDAFVSCTLPEDGTYIIQIRESSYLGSGNSYYRMHVGNFPRPRAVYPAGGKAGEEVKVKLIGDAAGVFEQTIKVPNTPGQDYPLHAEQNGLLAPSPNPFRVSSFGNVLEGDSANDDVATATKYDGDLPIALNGVIEKKGDVDYFRFKAKKGQQLDINAFGRRLRTPLDPIIALHNDKGSRIAENDDSGGPDSYLRFSVPADGEYVISVKDHLKNGGPEFVYRIEITEAQPSLTLSIPNMGVNFTQDRQWVVIPRGGRFGTTIRALRKEFGSDLQLIANNLPQGVKMHAEPLQQGMDMFAVIFEADKDAPISGKLVELTAKPTDDKVQVAGKFEQKVELAQSGNNAPYYISTATKLAVAVAEEVPYTVEVIQPKVPMVQNGLMDVKVKVTRKGDFKGPITVRQIWDPPGVGSGQVTIKPEENEGVLTINAQGGARVGKWQTGLLASADITGATWLASNPYTLDVANPYLAATVDRASVVQGSKVTVTVKLEQKTPFEGKAKIQLLGLPNEATTVEKEITKDDKEVAFEVQTTDKTPAATHKGLLCRVTVVQNGEPIQHNLGNGGILRVDPLKKPTPPAGGKPVAAVK</sequence>
<evidence type="ECO:0000259" key="3">
    <source>
        <dbReference type="Pfam" id="PF04151"/>
    </source>
</evidence>
<dbReference type="AlphaFoldDB" id="A0A7M2WU47"/>
<feature type="domain" description="Peptidase C-terminal archaeal/bacterial" evidence="3">
    <location>
        <begin position="357"/>
        <end position="425"/>
    </location>
</feature>
<dbReference type="Gene3D" id="2.60.40.10">
    <property type="entry name" value="Immunoglobulins"/>
    <property type="match status" value="1"/>
</dbReference>
<evidence type="ECO:0000256" key="1">
    <source>
        <dbReference type="SAM" id="MobiDB-lite"/>
    </source>
</evidence>
<dbReference type="InterPro" id="IPR013783">
    <property type="entry name" value="Ig-like_fold"/>
</dbReference>
<accession>A0A7M2WU47</accession>
<feature type="signal peptide" evidence="2">
    <location>
        <begin position="1"/>
        <end position="25"/>
    </location>
</feature>
<keyword evidence="5" id="KW-1185">Reference proteome</keyword>
<feature type="region of interest" description="Disordered" evidence="1">
    <location>
        <begin position="783"/>
        <end position="803"/>
    </location>
</feature>